<evidence type="ECO:0000256" key="1">
    <source>
        <dbReference type="SAM" id="Phobius"/>
    </source>
</evidence>
<sequence length="256" mass="26247">MALIDELVDPAVHAELEAVEEQAEAEVEAAVDEQAAALGLTAAALVAAAPAVVAAVSAAVLAAVPLGARIALGAARPQRPRRGGRLPAPGAVDVRGAVRDAVRGGVEALRDAPEEQRPVVFGRARDWFGVTARDVTQRGASAGAQAAARRAGAAGLLWVAERDACLQCARYSGETSPTGAFRAGLSFDRAYVWTSFSGQPPLHPNCRCVLVLYWPGSTLPGALRREARAAVLAHASTSASHAAATRAAARLGRTAA</sequence>
<gene>
    <name evidence="2" type="ORF">CLV72_11269</name>
</gene>
<proteinExistence type="predicted"/>
<keyword evidence="1" id="KW-0812">Transmembrane</keyword>
<evidence type="ECO:0008006" key="4">
    <source>
        <dbReference type="Google" id="ProtNLM"/>
    </source>
</evidence>
<keyword evidence="3" id="KW-1185">Reference proteome</keyword>
<evidence type="ECO:0000313" key="3">
    <source>
        <dbReference type="Proteomes" id="UP000237846"/>
    </source>
</evidence>
<comment type="caution">
    <text evidence="2">The sequence shown here is derived from an EMBL/GenBank/DDBJ whole genome shotgun (WGS) entry which is preliminary data.</text>
</comment>
<organism evidence="2 3">
    <name type="scientific">Allonocardiopsis opalescens</name>
    <dbReference type="NCBI Taxonomy" id="1144618"/>
    <lineage>
        <taxon>Bacteria</taxon>
        <taxon>Bacillati</taxon>
        <taxon>Actinomycetota</taxon>
        <taxon>Actinomycetes</taxon>
        <taxon>Streptosporangiales</taxon>
        <taxon>Allonocardiopsis</taxon>
    </lineage>
</organism>
<reference evidence="2 3" key="1">
    <citation type="submission" date="2018-03" db="EMBL/GenBank/DDBJ databases">
        <title>Genomic Encyclopedia of Archaeal and Bacterial Type Strains, Phase II (KMG-II): from individual species to whole genera.</title>
        <authorList>
            <person name="Goeker M."/>
        </authorList>
    </citation>
    <scope>NUCLEOTIDE SEQUENCE [LARGE SCALE GENOMIC DNA]</scope>
    <source>
        <strain evidence="2 3">DSM 45601</strain>
    </source>
</reference>
<feature type="transmembrane region" description="Helical" evidence="1">
    <location>
        <begin position="42"/>
        <end position="72"/>
    </location>
</feature>
<evidence type="ECO:0000313" key="2">
    <source>
        <dbReference type="EMBL" id="PRX91996.1"/>
    </source>
</evidence>
<accession>A0A2T0PTF0</accession>
<dbReference type="Proteomes" id="UP000237846">
    <property type="component" value="Unassembled WGS sequence"/>
</dbReference>
<name>A0A2T0PTF0_9ACTN</name>
<dbReference type="AlphaFoldDB" id="A0A2T0PTF0"/>
<keyword evidence="1" id="KW-1133">Transmembrane helix</keyword>
<dbReference type="RefSeq" id="WP_170141173.1">
    <property type="nucleotide sequence ID" value="NZ_PVZC01000012.1"/>
</dbReference>
<protein>
    <recommendedName>
        <fullName evidence="4">SPP1 gp7 family phage head morphogenesis protein</fullName>
    </recommendedName>
</protein>
<dbReference type="EMBL" id="PVZC01000012">
    <property type="protein sequence ID" value="PRX91996.1"/>
    <property type="molecule type" value="Genomic_DNA"/>
</dbReference>
<keyword evidence="1" id="KW-0472">Membrane</keyword>